<evidence type="ECO:0000313" key="2">
    <source>
        <dbReference type="EMBL" id="MBC9712970.1"/>
    </source>
</evidence>
<feature type="transmembrane region" description="Helical" evidence="1">
    <location>
        <begin position="12"/>
        <end position="31"/>
    </location>
</feature>
<accession>A0ABR7SBW7</accession>
<keyword evidence="3" id="KW-1185">Reference proteome</keyword>
<gene>
    <name evidence="2" type="ORF">H9Y04_10355</name>
</gene>
<evidence type="ECO:0008006" key="4">
    <source>
        <dbReference type="Google" id="ProtNLM"/>
    </source>
</evidence>
<reference evidence="2 3" key="1">
    <citation type="submission" date="2020-08" db="EMBL/GenBank/DDBJ databases">
        <title>Genemic of Streptomyces polyaspartic.</title>
        <authorList>
            <person name="Liu W."/>
        </authorList>
    </citation>
    <scope>NUCLEOTIDE SEQUENCE [LARGE SCALE GENOMIC DNA]</scope>
    <source>
        <strain evidence="2 3">TRM66268-LWL</strain>
    </source>
</reference>
<proteinExistence type="predicted"/>
<dbReference type="EMBL" id="JACTVJ010000005">
    <property type="protein sequence ID" value="MBC9712970.1"/>
    <property type="molecule type" value="Genomic_DNA"/>
</dbReference>
<comment type="caution">
    <text evidence="2">The sequence shown here is derived from an EMBL/GenBank/DDBJ whole genome shotgun (WGS) entry which is preliminary data.</text>
</comment>
<keyword evidence="1" id="KW-1133">Transmembrane helix</keyword>
<feature type="transmembrane region" description="Helical" evidence="1">
    <location>
        <begin position="66"/>
        <end position="85"/>
    </location>
</feature>
<evidence type="ECO:0000256" key="1">
    <source>
        <dbReference type="SAM" id="Phobius"/>
    </source>
</evidence>
<protein>
    <recommendedName>
        <fullName evidence="4">DUF4190 domain-containing protein</fullName>
    </recommendedName>
</protein>
<evidence type="ECO:0000313" key="3">
    <source>
        <dbReference type="Proteomes" id="UP000642284"/>
    </source>
</evidence>
<dbReference type="RefSeq" id="WP_187813436.1">
    <property type="nucleotide sequence ID" value="NZ_JACTVJ010000005.1"/>
</dbReference>
<organism evidence="2 3">
    <name type="scientific">Streptomyces polyasparticus</name>
    <dbReference type="NCBI Taxonomy" id="2767826"/>
    <lineage>
        <taxon>Bacteria</taxon>
        <taxon>Bacillati</taxon>
        <taxon>Actinomycetota</taxon>
        <taxon>Actinomycetes</taxon>
        <taxon>Kitasatosporales</taxon>
        <taxon>Streptomycetaceae</taxon>
        <taxon>Streptomyces</taxon>
    </lineage>
</organism>
<keyword evidence="1" id="KW-0472">Membrane</keyword>
<keyword evidence="1" id="KW-0812">Transmembrane</keyword>
<sequence>MSLAQAPHKGENGLAGPALVCGLIAVIGSFFLFLHLLTVLCAFPAVLCGLFGWRRAKRVHSGRGKSLWGAGLGVAGVLMTLTMYVDTGDDSVPAVTENAVTQNAVTQNAVTQNAVTQNAVTENSAAVTR</sequence>
<feature type="transmembrane region" description="Helical" evidence="1">
    <location>
        <begin position="37"/>
        <end position="54"/>
    </location>
</feature>
<dbReference type="Proteomes" id="UP000642284">
    <property type="component" value="Unassembled WGS sequence"/>
</dbReference>
<name>A0ABR7SBW7_9ACTN</name>